<comment type="caution">
    <text evidence="1">The sequence shown here is derived from an EMBL/GenBank/DDBJ whole genome shotgun (WGS) entry which is preliminary data.</text>
</comment>
<proteinExistence type="predicted"/>
<protein>
    <submittedName>
        <fullName evidence="1">Uncharacterized protein</fullName>
    </submittedName>
</protein>
<accession>A0AAU9K0K6</accession>
<dbReference type="AlphaFoldDB" id="A0AAU9K0K6"/>
<name>A0AAU9K0K6_9CILI</name>
<reference evidence="1" key="1">
    <citation type="submission" date="2021-09" db="EMBL/GenBank/DDBJ databases">
        <authorList>
            <consortium name="AG Swart"/>
            <person name="Singh M."/>
            <person name="Singh A."/>
            <person name="Seah K."/>
            <person name="Emmerich C."/>
        </authorList>
    </citation>
    <scope>NUCLEOTIDE SEQUENCE</scope>
    <source>
        <strain evidence="1">ATCC30299</strain>
    </source>
</reference>
<evidence type="ECO:0000313" key="2">
    <source>
        <dbReference type="Proteomes" id="UP001162131"/>
    </source>
</evidence>
<dbReference type="EMBL" id="CAJZBQ010000054">
    <property type="protein sequence ID" value="CAG9332581.1"/>
    <property type="molecule type" value="Genomic_DNA"/>
</dbReference>
<sequence length="77" mass="9206">MGSKNNLNFNLKRIQENQVLKTPEYYILIQQIKMLIFEDCLLWNALFQISHRKIASNVKINPLMVNDYMNFLSKMLK</sequence>
<gene>
    <name evidence="1" type="ORF">BSTOLATCC_MIC56025</name>
</gene>
<keyword evidence="2" id="KW-1185">Reference proteome</keyword>
<dbReference type="Proteomes" id="UP001162131">
    <property type="component" value="Unassembled WGS sequence"/>
</dbReference>
<evidence type="ECO:0000313" key="1">
    <source>
        <dbReference type="EMBL" id="CAG9332581.1"/>
    </source>
</evidence>
<organism evidence="1 2">
    <name type="scientific">Blepharisma stoltei</name>
    <dbReference type="NCBI Taxonomy" id="1481888"/>
    <lineage>
        <taxon>Eukaryota</taxon>
        <taxon>Sar</taxon>
        <taxon>Alveolata</taxon>
        <taxon>Ciliophora</taxon>
        <taxon>Postciliodesmatophora</taxon>
        <taxon>Heterotrichea</taxon>
        <taxon>Heterotrichida</taxon>
        <taxon>Blepharismidae</taxon>
        <taxon>Blepharisma</taxon>
    </lineage>
</organism>